<evidence type="ECO:0000256" key="2">
    <source>
        <dbReference type="SAM" id="MobiDB-lite"/>
    </source>
</evidence>
<keyword evidence="1" id="KW-0143">Chaperone</keyword>
<proteinExistence type="predicted"/>
<dbReference type="PROSITE" id="PS00636">
    <property type="entry name" value="DNAJ_1"/>
    <property type="match status" value="1"/>
</dbReference>
<feature type="compositionally biased region" description="Gly residues" evidence="2">
    <location>
        <begin position="100"/>
        <end position="113"/>
    </location>
</feature>
<feature type="domain" description="J" evidence="3">
    <location>
        <begin position="10"/>
        <end position="75"/>
    </location>
</feature>
<feature type="non-terminal residue" evidence="4">
    <location>
        <position position="166"/>
    </location>
</feature>
<name>A0ABV3HES9_9ACTN</name>
<dbReference type="CDD" id="cd06257">
    <property type="entry name" value="DnaJ"/>
    <property type="match status" value="1"/>
</dbReference>
<accession>A0ABV3HES9</accession>
<dbReference type="PROSITE" id="PS50076">
    <property type="entry name" value="DNAJ_2"/>
    <property type="match status" value="1"/>
</dbReference>
<dbReference type="InterPro" id="IPR036869">
    <property type="entry name" value="J_dom_sf"/>
</dbReference>
<dbReference type="Proteomes" id="UP001552427">
    <property type="component" value="Unassembled WGS sequence"/>
</dbReference>
<evidence type="ECO:0000256" key="1">
    <source>
        <dbReference type="ARBA" id="ARBA00023186"/>
    </source>
</evidence>
<feature type="compositionally biased region" description="Low complexity" evidence="2">
    <location>
        <begin position="155"/>
        <end position="166"/>
    </location>
</feature>
<keyword evidence="5" id="KW-1185">Reference proteome</keyword>
<evidence type="ECO:0000313" key="4">
    <source>
        <dbReference type="EMBL" id="MEV4291037.1"/>
    </source>
</evidence>
<dbReference type="RefSeq" id="WP_364458902.1">
    <property type="nucleotide sequence ID" value="NZ_JBFARM010000013.1"/>
</dbReference>
<dbReference type="InterPro" id="IPR001623">
    <property type="entry name" value="DnaJ_domain"/>
</dbReference>
<organism evidence="4 5">
    <name type="scientific">Nonomuraea bangladeshensis</name>
    <dbReference type="NCBI Taxonomy" id="404385"/>
    <lineage>
        <taxon>Bacteria</taxon>
        <taxon>Bacillati</taxon>
        <taxon>Actinomycetota</taxon>
        <taxon>Actinomycetes</taxon>
        <taxon>Streptosporangiales</taxon>
        <taxon>Streptosporangiaceae</taxon>
        <taxon>Nonomuraea</taxon>
    </lineage>
</organism>
<protein>
    <submittedName>
        <fullName evidence="4">DnaJ domain-containing protein</fullName>
    </submittedName>
</protein>
<dbReference type="SMART" id="SM00271">
    <property type="entry name" value="DnaJ"/>
    <property type="match status" value="1"/>
</dbReference>
<reference evidence="4 5" key="1">
    <citation type="submission" date="2024-06" db="EMBL/GenBank/DDBJ databases">
        <title>The Natural Products Discovery Center: Release of the First 8490 Sequenced Strains for Exploring Actinobacteria Biosynthetic Diversity.</title>
        <authorList>
            <person name="Kalkreuter E."/>
            <person name="Kautsar S.A."/>
            <person name="Yang D."/>
            <person name="Bader C.D."/>
            <person name="Teijaro C.N."/>
            <person name="Fluegel L."/>
            <person name="Davis C.M."/>
            <person name="Simpson J.R."/>
            <person name="Lauterbach L."/>
            <person name="Steele A.D."/>
            <person name="Gui C."/>
            <person name="Meng S."/>
            <person name="Li G."/>
            <person name="Viehrig K."/>
            <person name="Ye F."/>
            <person name="Su P."/>
            <person name="Kiefer A.F."/>
            <person name="Nichols A."/>
            <person name="Cepeda A.J."/>
            <person name="Yan W."/>
            <person name="Fan B."/>
            <person name="Jiang Y."/>
            <person name="Adhikari A."/>
            <person name="Zheng C.-J."/>
            <person name="Schuster L."/>
            <person name="Cowan T.M."/>
            <person name="Smanski M.J."/>
            <person name="Chevrette M.G."/>
            <person name="De Carvalho L.P.S."/>
            <person name="Shen B."/>
        </authorList>
    </citation>
    <scope>NUCLEOTIDE SEQUENCE [LARGE SCALE GENOMIC DNA]</scope>
    <source>
        <strain evidence="4 5">NPDC049574</strain>
    </source>
</reference>
<dbReference type="PANTHER" id="PTHR44360:SF1">
    <property type="entry name" value="DNAJ HOMOLOG SUBFAMILY B MEMBER 9"/>
    <property type="match status" value="1"/>
</dbReference>
<feature type="compositionally biased region" description="Pro residues" evidence="2">
    <location>
        <begin position="131"/>
        <end position="150"/>
    </location>
</feature>
<evidence type="ECO:0000313" key="5">
    <source>
        <dbReference type="Proteomes" id="UP001552427"/>
    </source>
</evidence>
<dbReference type="EMBL" id="JBFARM010000013">
    <property type="protein sequence ID" value="MEV4291037.1"/>
    <property type="molecule type" value="Genomic_DNA"/>
</dbReference>
<sequence>MSTKDYLEKDYYAVLGVPKTATADEIKKAYRKLARQYHPDSNQGDTAKEAKFKEVSEAYDVLSDTKRRKEYDEARTLFGSGVGGQRPGAGGFSFDFGDLFGGTGQGQQGGAGERLGDLFGGLFNRGGGGGGPPPPPPPPRGGGGPPPPPRRWWARGRAGAWTSTEP</sequence>
<dbReference type="Gene3D" id="1.10.287.110">
    <property type="entry name" value="DnaJ domain"/>
    <property type="match status" value="1"/>
</dbReference>
<evidence type="ECO:0000259" key="3">
    <source>
        <dbReference type="PROSITE" id="PS50076"/>
    </source>
</evidence>
<dbReference type="Pfam" id="PF00226">
    <property type="entry name" value="DnaJ"/>
    <property type="match status" value="1"/>
</dbReference>
<dbReference type="InterPro" id="IPR018253">
    <property type="entry name" value="DnaJ_domain_CS"/>
</dbReference>
<dbReference type="SUPFAM" id="SSF46565">
    <property type="entry name" value="Chaperone J-domain"/>
    <property type="match status" value="1"/>
</dbReference>
<comment type="caution">
    <text evidence="4">The sequence shown here is derived from an EMBL/GenBank/DDBJ whole genome shotgun (WGS) entry which is preliminary data.</text>
</comment>
<dbReference type="InterPro" id="IPR051948">
    <property type="entry name" value="Hsp70_co-chaperone_J-domain"/>
</dbReference>
<dbReference type="PANTHER" id="PTHR44360">
    <property type="entry name" value="DNAJ HOMOLOG SUBFAMILY B MEMBER 9"/>
    <property type="match status" value="1"/>
</dbReference>
<gene>
    <name evidence="4" type="ORF">AB0K40_36470</name>
</gene>
<dbReference type="PRINTS" id="PR00625">
    <property type="entry name" value="JDOMAIN"/>
</dbReference>
<feature type="region of interest" description="Disordered" evidence="2">
    <location>
        <begin position="100"/>
        <end position="166"/>
    </location>
</feature>